<dbReference type="SUPFAM" id="SSF53756">
    <property type="entry name" value="UDP-Glycosyltransferase/glycogen phosphorylase"/>
    <property type="match status" value="1"/>
</dbReference>
<dbReference type="EMBL" id="JACHVZ010000027">
    <property type="protein sequence ID" value="MBB2932390.1"/>
    <property type="molecule type" value="Genomic_DNA"/>
</dbReference>
<dbReference type="PANTHER" id="PTHR43179:SF7">
    <property type="entry name" value="RHAMNOSYLTRANSFERASE WBBL"/>
    <property type="match status" value="1"/>
</dbReference>
<dbReference type="InterPro" id="IPR029063">
    <property type="entry name" value="SAM-dependent_MTases_sf"/>
</dbReference>
<protein>
    <submittedName>
        <fullName evidence="1">GT2 family glycosyltransferase/precorrin-6B methylase 2</fullName>
    </submittedName>
</protein>
<sequence>MASLVHRRFPLPSMWLNLKVFPMAQMQCKYGFFELSGNCGRAVDSLRRYGEFAERQLVMMQRFLAPGSVVADIGADVGACSLAFARHAQDAGHIHALEMRGVVSDALKANVARNFLQDIVLTREVDGGADASLGEALWGAFESLALPSVDLVHIGRGVAVPPSALFDSATATIGRCRPVVCVDLAAVQNGEAWLAAAKRERYTVFGHAAFTFNPENYRRCTENIYGDARDCMLVLVPDEQAERFHTQDLLPVGSSENLSELTQDAVAHTNGTPWTSMREAATGAAADGFSPPYEAVCSKSELHIVVPFYKKEELVPQLFGSLNAIGDELRRLGAKVFFYNDSPDYAPLQAALEICRFDDPEISFKVVTNESNLGFIGTCNRAFARAKAARAEVVLLNSDTIVFPGALSEMLDVAALDPMIGFVSPRSNNATIATLPYSFLDQDVTPQRGYAAFVQTAPTLPRYSFVPTAVGFCLLIKWTVHSELGGFDPVYGTGYNEENDLVMRANRCGYRAVLANRAFVWHMGEQSFAESSRAKAAREAKNAPVLHARYPEYPQLIHSYFASPEFRAETLIEYGGGRNGQLVYAFDFSSFGPYFNGTFESGIKLLEAAVRTWPTHCKIAVYMQKAAWDFHGLSRLEGVTRLEVDGQSEKVTAIVRIGQPFDVDAISRLVNRAPVVGIFMLDTIAYDCGYLSLNFDARIWHFVFRHIDVLFTNSRFTLDRIMNRFEIGSTVIQKVSPHSLDVSEYGSPSERHNQTKSHIFVIGNHFSHKFVRPTVDAIAAAFPDEHIVAVGYGDEPSPHGNVEAFQAGHLSDEAFERFYSDAAAVVFPSHYEGFGFPVLHALARRRPIYVRDSALYRELAAGTEGAENIHFFCTIEDLISDIRANGMHWKTPETSGERGGWDRSAREVFATMEEARRTVRYGTLVDRLRQFDQLRLALSSGGAVALTPGKWVGLRVEAGVERVLRVPGMTPLARRCWHFARRLRNRRRGNR</sequence>
<accession>A0ABR6FY85</accession>
<dbReference type="GO" id="GO:0032259">
    <property type="term" value="P:methylation"/>
    <property type="evidence" value="ECO:0007669"/>
    <property type="project" value="UniProtKB-KW"/>
</dbReference>
<dbReference type="Gene3D" id="3.40.50.150">
    <property type="entry name" value="Vaccinia Virus protein VP39"/>
    <property type="match status" value="1"/>
</dbReference>
<dbReference type="InterPro" id="IPR029044">
    <property type="entry name" value="Nucleotide-diphossugar_trans"/>
</dbReference>
<keyword evidence="2" id="KW-1185">Reference proteome</keyword>
<reference evidence="1 2" key="1">
    <citation type="submission" date="2020-08" db="EMBL/GenBank/DDBJ databases">
        <title>Genomic Encyclopedia of Type Strains, Phase IV (KMG-V): Genome sequencing to study the core and pangenomes of soil and plant-associated prokaryotes.</title>
        <authorList>
            <person name="Whitman W."/>
        </authorList>
    </citation>
    <scope>NUCLEOTIDE SEQUENCE [LARGE SCALE GENOMIC DNA]</scope>
    <source>
        <strain evidence="1 2">SRMrh-85</strain>
    </source>
</reference>
<dbReference type="Proteomes" id="UP000533533">
    <property type="component" value="Unassembled WGS sequence"/>
</dbReference>
<organism evidence="1 2">
    <name type="scientific">Paraburkholderia silvatlantica</name>
    <dbReference type="NCBI Taxonomy" id="321895"/>
    <lineage>
        <taxon>Bacteria</taxon>
        <taxon>Pseudomonadati</taxon>
        <taxon>Pseudomonadota</taxon>
        <taxon>Betaproteobacteria</taxon>
        <taxon>Burkholderiales</taxon>
        <taxon>Burkholderiaceae</taxon>
        <taxon>Paraburkholderia</taxon>
    </lineage>
</organism>
<gene>
    <name evidence="1" type="ORF">FHX59_006875</name>
</gene>
<dbReference type="RefSeq" id="WP_110388279.1">
    <property type="nucleotide sequence ID" value="NZ_JACHVZ010000027.1"/>
</dbReference>
<evidence type="ECO:0000313" key="2">
    <source>
        <dbReference type="Proteomes" id="UP000533533"/>
    </source>
</evidence>
<keyword evidence="1" id="KW-0808">Transferase</keyword>
<dbReference type="SUPFAM" id="SSF53335">
    <property type="entry name" value="S-adenosyl-L-methionine-dependent methyltransferases"/>
    <property type="match status" value="1"/>
</dbReference>
<comment type="caution">
    <text evidence="1">The sequence shown here is derived from an EMBL/GenBank/DDBJ whole genome shotgun (WGS) entry which is preliminary data.</text>
</comment>
<dbReference type="Pfam" id="PF13641">
    <property type="entry name" value="Glyco_tranf_2_3"/>
    <property type="match status" value="1"/>
</dbReference>
<dbReference type="PANTHER" id="PTHR43179">
    <property type="entry name" value="RHAMNOSYLTRANSFERASE WBBL"/>
    <property type="match status" value="1"/>
</dbReference>
<dbReference type="GO" id="GO:0008168">
    <property type="term" value="F:methyltransferase activity"/>
    <property type="evidence" value="ECO:0007669"/>
    <property type="project" value="UniProtKB-KW"/>
</dbReference>
<dbReference type="Gene3D" id="3.40.50.2000">
    <property type="entry name" value="Glycogen Phosphorylase B"/>
    <property type="match status" value="1"/>
</dbReference>
<dbReference type="Gene3D" id="3.90.550.10">
    <property type="entry name" value="Spore Coat Polysaccharide Biosynthesis Protein SpsA, Chain A"/>
    <property type="match status" value="1"/>
</dbReference>
<name>A0ABR6FY85_9BURK</name>
<proteinExistence type="predicted"/>
<evidence type="ECO:0000313" key="1">
    <source>
        <dbReference type="EMBL" id="MBB2932390.1"/>
    </source>
</evidence>
<dbReference type="SUPFAM" id="SSF53448">
    <property type="entry name" value="Nucleotide-diphospho-sugar transferases"/>
    <property type="match status" value="1"/>
</dbReference>
<keyword evidence="1" id="KW-0489">Methyltransferase</keyword>